<organism evidence="3 6">
    <name type="scientific">Aeromicrobium tamlense</name>
    <dbReference type="NCBI Taxonomy" id="375541"/>
    <lineage>
        <taxon>Bacteria</taxon>
        <taxon>Bacillati</taxon>
        <taxon>Actinomycetota</taxon>
        <taxon>Actinomycetes</taxon>
        <taxon>Propionibacteriales</taxon>
        <taxon>Nocardioidaceae</taxon>
        <taxon>Aeromicrobium</taxon>
    </lineage>
</organism>
<reference evidence="3" key="2">
    <citation type="submission" date="2020-09" db="EMBL/GenBank/DDBJ databases">
        <title>Novel species in genus Aeromicrobium.</title>
        <authorList>
            <person name="Zhang G."/>
        </authorList>
    </citation>
    <scope>NUCLEOTIDE SEQUENCE</scope>
    <source>
        <strain evidence="3">SSW1-57</strain>
    </source>
</reference>
<name>A0A8I0FVP5_9ACTN</name>
<evidence type="ECO:0000313" key="6">
    <source>
        <dbReference type="Proteomes" id="UP000659061"/>
    </source>
</evidence>
<reference evidence="4 5" key="1">
    <citation type="submission" date="2020-07" db="EMBL/GenBank/DDBJ databases">
        <title>Sequencing the genomes of 1000 actinobacteria strains.</title>
        <authorList>
            <person name="Klenk H.-P."/>
        </authorList>
    </citation>
    <scope>NUCLEOTIDE SEQUENCE [LARGE SCALE GENOMIC DNA]</scope>
    <source>
        <strain evidence="4 5">DSM 19087</strain>
    </source>
</reference>
<sequence>MPPSTDRRRAIAAVLMEDEGPLAETFLATISREIPAYATLDERQLQEVRSIIVWTLRRVLDLWAEEGSLTEEDIRLFRGVGAVRARDGRPLSAVLRAYRVAATVFLDQVSDHFRDDVSIDDVTSLVRVWFAVLDELSEAIYDGYEATGRVLGADRESSLRQLLSDLLLGRQSHAGTLAGRLRELEAQLPPTFDLVVVRPGGLDAAEAAAAIAGVREQADGPLVSSIHTVMDGVGVVLLAHADDADLRAELERHGLRAAHQRGVSPRLAPRAHRLALHAVSHAPEFAWTRPVLNDGDLEVIALAAGHADADPARVAASVLGPVSTDGDALATLDAVLQAGGAAPAAARLHLHPQTVRYRLRRLAEATGRDPRDPWNRYVFQTALMAAGAGA</sequence>
<evidence type="ECO:0000313" key="5">
    <source>
        <dbReference type="Proteomes" id="UP000587211"/>
    </source>
</evidence>
<dbReference type="PANTHER" id="PTHR33744">
    <property type="entry name" value="CARBOHYDRATE DIACID REGULATOR"/>
    <property type="match status" value="1"/>
</dbReference>
<keyword evidence="5" id="KW-1185">Reference proteome</keyword>
<dbReference type="Proteomes" id="UP000659061">
    <property type="component" value="Unassembled WGS sequence"/>
</dbReference>
<dbReference type="InterPro" id="IPR051448">
    <property type="entry name" value="CdaR-like_regulators"/>
</dbReference>
<dbReference type="RefSeq" id="WP_179427275.1">
    <property type="nucleotide sequence ID" value="NZ_BAAAMP010000002.1"/>
</dbReference>
<evidence type="ECO:0000259" key="2">
    <source>
        <dbReference type="Pfam" id="PF14361"/>
    </source>
</evidence>
<feature type="domain" description="PucR C-terminal helix-turn-helix" evidence="1">
    <location>
        <begin position="329"/>
        <end position="384"/>
    </location>
</feature>
<dbReference type="InterPro" id="IPR025751">
    <property type="entry name" value="RsbRD_N_dom"/>
</dbReference>
<dbReference type="EMBL" id="JACWMT010000001">
    <property type="protein sequence ID" value="MBD1269806.1"/>
    <property type="molecule type" value="Genomic_DNA"/>
</dbReference>
<gene>
    <name evidence="4" type="ORF">BJ975_002912</name>
    <name evidence="3" type="ORF">IDH50_06175</name>
</gene>
<dbReference type="Gene3D" id="1.10.10.2840">
    <property type="entry name" value="PucR C-terminal helix-turn-helix domain"/>
    <property type="match status" value="1"/>
</dbReference>
<comment type="caution">
    <text evidence="3">The sequence shown here is derived from an EMBL/GenBank/DDBJ whole genome shotgun (WGS) entry which is preliminary data.</text>
</comment>
<dbReference type="InterPro" id="IPR042070">
    <property type="entry name" value="PucR_C-HTH_sf"/>
</dbReference>
<dbReference type="EMBL" id="JACBZN010000001">
    <property type="protein sequence ID" value="NYI39537.1"/>
    <property type="molecule type" value="Genomic_DNA"/>
</dbReference>
<proteinExistence type="predicted"/>
<protein>
    <submittedName>
        <fullName evidence="3">Helix-turn-helix domain-containing protein</fullName>
    </submittedName>
</protein>
<dbReference type="InterPro" id="IPR025736">
    <property type="entry name" value="PucR_C-HTH_dom"/>
</dbReference>
<evidence type="ECO:0000313" key="4">
    <source>
        <dbReference type="EMBL" id="NYI39537.1"/>
    </source>
</evidence>
<feature type="domain" description="RsbT co-antagonist protein RsbRD N-terminal" evidence="2">
    <location>
        <begin position="22"/>
        <end position="157"/>
    </location>
</feature>
<dbReference type="Pfam" id="PF13556">
    <property type="entry name" value="HTH_30"/>
    <property type="match status" value="1"/>
</dbReference>
<evidence type="ECO:0000259" key="1">
    <source>
        <dbReference type="Pfam" id="PF13556"/>
    </source>
</evidence>
<dbReference type="PANTHER" id="PTHR33744:SF1">
    <property type="entry name" value="DNA-BINDING TRANSCRIPTIONAL ACTIVATOR ADER"/>
    <property type="match status" value="1"/>
</dbReference>
<dbReference type="AlphaFoldDB" id="A0A8I0FVP5"/>
<evidence type="ECO:0000313" key="3">
    <source>
        <dbReference type="EMBL" id="MBD1269806.1"/>
    </source>
</evidence>
<dbReference type="Pfam" id="PF14361">
    <property type="entry name" value="RsbRD_N"/>
    <property type="match status" value="1"/>
</dbReference>
<accession>A0A8I0FVP5</accession>
<dbReference type="Proteomes" id="UP000587211">
    <property type="component" value="Unassembled WGS sequence"/>
</dbReference>